<name>A0AAW7X6G3_9GAMM</name>
<gene>
    <name evidence="2" type="ORF">Q4521_11035</name>
</gene>
<organism evidence="2 3">
    <name type="scientific">Saccharophagus degradans</name>
    <dbReference type="NCBI Taxonomy" id="86304"/>
    <lineage>
        <taxon>Bacteria</taxon>
        <taxon>Pseudomonadati</taxon>
        <taxon>Pseudomonadota</taxon>
        <taxon>Gammaproteobacteria</taxon>
        <taxon>Cellvibrionales</taxon>
        <taxon>Cellvibrionaceae</taxon>
        <taxon>Saccharophagus</taxon>
    </lineage>
</organism>
<accession>A0AAW7X6G3</accession>
<protein>
    <recommendedName>
        <fullName evidence="4">Response regulator</fullName>
    </recommendedName>
</protein>
<sequence length="187" mass="21511">MKTIEIKPELLAVLRSFTQQQFTVDQLTTAYLESKTCKHSNKKSARQFVYRNMVRMMKAELMSREIKEGGWPTYVLTNRFCESADNKKVSPKVSTNKQRQYRKQDSPEKPSVTTAIRELSERLSKHRSDMLCAVGEAEEYHALCTAHPGLKIQTQELYNRARERSAILLGKIKALETLISIKAPEQC</sequence>
<evidence type="ECO:0000313" key="3">
    <source>
        <dbReference type="Proteomes" id="UP001169760"/>
    </source>
</evidence>
<feature type="region of interest" description="Disordered" evidence="1">
    <location>
        <begin position="87"/>
        <end position="114"/>
    </location>
</feature>
<dbReference type="EMBL" id="JAUOPB010000007">
    <property type="protein sequence ID" value="MDO6423009.1"/>
    <property type="molecule type" value="Genomic_DNA"/>
</dbReference>
<dbReference type="RefSeq" id="WP_303492820.1">
    <property type="nucleotide sequence ID" value="NZ_JAUOPB010000007.1"/>
</dbReference>
<reference evidence="2" key="1">
    <citation type="submission" date="2023-07" db="EMBL/GenBank/DDBJ databases">
        <title>Genome content predicts the carbon catabolic preferences of heterotrophic bacteria.</title>
        <authorList>
            <person name="Gralka M."/>
        </authorList>
    </citation>
    <scope>NUCLEOTIDE SEQUENCE</scope>
    <source>
        <strain evidence="2">I3M17_2</strain>
    </source>
</reference>
<dbReference type="Proteomes" id="UP001169760">
    <property type="component" value="Unassembled WGS sequence"/>
</dbReference>
<evidence type="ECO:0008006" key="4">
    <source>
        <dbReference type="Google" id="ProtNLM"/>
    </source>
</evidence>
<evidence type="ECO:0000256" key="1">
    <source>
        <dbReference type="SAM" id="MobiDB-lite"/>
    </source>
</evidence>
<proteinExistence type="predicted"/>
<dbReference type="AlphaFoldDB" id="A0AAW7X6G3"/>
<evidence type="ECO:0000313" key="2">
    <source>
        <dbReference type="EMBL" id="MDO6423009.1"/>
    </source>
</evidence>
<comment type="caution">
    <text evidence="2">The sequence shown here is derived from an EMBL/GenBank/DDBJ whole genome shotgun (WGS) entry which is preliminary data.</text>
</comment>